<feature type="transmembrane region" description="Helical" evidence="6">
    <location>
        <begin position="500"/>
        <end position="519"/>
    </location>
</feature>
<dbReference type="Pfam" id="PF13520">
    <property type="entry name" value="AA_permease_2"/>
    <property type="match status" value="1"/>
</dbReference>
<keyword evidence="8" id="KW-1185">Reference proteome</keyword>
<name>A0A2T3YZV5_TRIA4</name>
<keyword evidence="2" id="KW-0813">Transport</keyword>
<evidence type="ECO:0000256" key="5">
    <source>
        <dbReference type="ARBA" id="ARBA00023136"/>
    </source>
</evidence>
<evidence type="ECO:0000313" key="8">
    <source>
        <dbReference type="Proteomes" id="UP000240493"/>
    </source>
</evidence>
<evidence type="ECO:0000256" key="4">
    <source>
        <dbReference type="ARBA" id="ARBA00022989"/>
    </source>
</evidence>
<dbReference type="InterPro" id="IPR002293">
    <property type="entry name" value="AA/rel_permease1"/>
</dbReference>
<evidence type="ECO:0000256" key="6">
    <source>
        <dbReference type="SAM" id="Phobius"/>
    </source>
</evidence>
<gene>
    <name evidence="7" type="ORF">M441DRAFT_71566</name>
</gene>
<keyword evidence="5 6" id="KW-0472">Membrane</keyword>
<feature type="transmembrane region" description="Helical" evidence="6">
    <location>
        <begin position="259"/>
        <end position="279"/>
    </location>
</feature>
<feature type="transmembrane region" description="Helical" evidence="6">
    <location>
        <begin position="399"/>
        <end position="420"/>
    </location>
</feature>
<dbReference type="PROSITE" id="PS00218">
    <property type="entry name" value="AMINO_ACID_PERMEASE_1"/>
    <property type="match status" value="1"/>
</dbReference>
<reference evidence="7 8" key="1">
    <citation type="submission" date="2016-07" db="EMBL/GenBank/DDBJ databases">
        <title>Multiple horizontal gene transfer events from other fungi enriched the ability of initially mycotrophic Trichoderma (Ascomycota) to feed on dead plant biomass.</title>
        <authorList>
            <consortium name="DOE Joint Genome Institute"/>
            <person name="Aerts A."/>
            <person name="Atanasova L."/>
            <person name="Chenthamara K."/>
            <person name="Zhang J."/>
            <person name="Grujic M."/>
            <person name="Henrissat B."/>
            <person name="Kuo A."/>
            <person name="Salamov A."/>
            <person name="Lipzen A."/>
            <person name="Labutti K."/>
            <person name="Barry K."/>
            <person name="Miao Y."/>
            <person name="Rahimi M.J."/>
            <person name="Shen Q."/>
            <person name="Grigoriev I.V."/>
            <person name="Kubicek C.P."/>
            <person name="Druzhinina I.S."/>
        </authorList>
    </citation>
    <scope>NUCLEOTIDE SEQUENCE [LARGE SCALE GENOMIC DNA]</scope>
    <source>
        <strain evidence="7 8">CBS 433.97</strain>
    </source>
</reference>
<dbReference type="GO" id="GO:0016020">
    <property type="term" value="C:membrane"/>
    <property type="evidence" value="ECO:0007669"/>
    <property type="project" value="UniProtKB-SubCell"/>
</dbReference>
<feature type="transmembrane region" description="Helical" evidence="6">
    <location>
        <begin position="347"/>
        <end position="369"/>
    </location>
</feature>
<dbReference type="STRING" id="1042311.A0A2T3YZV5"/>
<evidence type="ECO:0000256" key="2">
    <source>
        <dbReference type="ARBA" id="ARBA00022448"/>
    </source>
</evidence>
<feature type="transmembrane region" description="Helical" evidence="6">
    <location>
        <begin position="426"/>
        <end position="445"/>
    </location>
</feature>
<feature type="transmembrane region" description="Helical" evidence="6">
    <location>
        <begin position="59"/>
        <end position="83"/>
    </location>
</feature>
<feature type="transmembrane region" description="Helical" evidence="6">
    <location>
        <begin position="89"/>
        <end position="109"/>
    </location>
</feature>
<evidence type="ECO:0000256" key="3">
    <source>
        <dbReference type="ARBA" id="ARBA00022692"/>
    </source>
</evidence>
<feature type="transmembrane region" description="Helical" evidence="6">
    <location>
        <begin position="211"/>
        <end position="231"/>
    </location>
</feature>
<evidence type="ECO:0008006" key="9">
    <source>
        <dbReference type="Google" id="ProtNLM"/>
    </source>
</evidence>
<dbReference type="Proteomes" id="UP000240493">
    <property type="component" value="Unassembled WGS sequence"/>
</dbReference>
<dbReference type="EMBL" id="KZ679266">
    <property type="protein sequence ID" value="PTB38096.1"/>
    <property type="molecule type" value="Genomic_DNA"/>
</dbReference>
<dbReference type="AlphaFoldDB" id="A0A2T3YZV5"/>
<dbReference type="GO" id="GO:0022857">
    <property type="term" value="F:transmembrane transporter activity"/>
    <property type="evidence" value="ECO:0007669"/>
    <property type="project" value="InterPro"/>
</dbReference>
<proteinExistence type="predicted"/>
<comment type="subcellular location">
    <subcellularLocation>
        <location evidence="1">Membrane</location>
        <topology evidence="1">Multi-pass membrane protein</topology>
    </subcellularLocation>
</comment>
<keyword evidence="4 6" id="KW-1133">Transmembrane helix</keyword>
<feature type="transmembrane region" description="Helical" evidence="6">
    <location>
        <begin position="291"/>
        <end position="314"/>
    </location>
</feature>
<dbReference type="Gene3D" id="1.20.1740.10">
    <property type="entry name" value="Amino acid/polyamine transporter I"/>
    <property type="match status" value="1"/>
</dbReference>
<dbReference type="PANTHER" id="PTHR45649">
    <property type="entry name" value="AMINO-ACID PERMEASE BAT1"/>
    <property type="match status" value="1"/>
</dbReference>
<feature type="transmembrane region" description="Helical" evidence="6">
    <location>
        <begin position="465"/>
        <end position="488"/>
    </location>
</feature>
<organism evidence="7 8">
    <name type="scientific">Trichoderma asperellum (strain ATCC 204424 / CBS 433.97 / NBRC 101777)</name>
    <dbReference type="NCBI Taxonomy" id="1042311"/>
    <lineage>
        <taxon>Eukaryota</taxon>
        <taxon>Fungi</taxon>
        <taxon>Dikarya</taxon>
        <taxon>Ascomycota</taxon>
        <taxon>Pezizomycotina</taxon>
        <taxon>Sordariomycetes</taxon>
        <taxon>Hypocreomycetidae</taxon>
        <taxon>Hypocreales</taxon>
        <taxon>Hypocreaceae</taxon>
        <taxon>Trichoderma</taxon>
    </lineage>
</organism>
<dbReference type="GO" id="GO:0006865">
    <property type="term" value="P:amino acid transport"/>
    <property type="evidence" value="ECO:0007669"/>
    <property type="project" value="InterPro"/>
</dbReference>
<keyword evidence="3 6" id="KW-0812">Transmembrane</keyword>
<dbReference type="OrthoDB" id="3900342at2759"/>
<accession>A0A2T3YZV5</accession>
<feature type="transmembrane region" description="Helical" evidence="6">
    <location>
        <begin position="147"/>
        <end position="170"/>
    </location>
</feature>
<dbReference type="PANTHER" id="PTHR45649:SF6">
    <property type="entry name" value="GABA-SPECIFIC PERMEASE"/>
    <property type="match status" value="1"/>
</dbReference>
<evidence type="ECO:0000256" key="1">
    <source>
        <dbReference type="ARBA" id="ARBA00004141"/>
    </source>
</evidence>
<sequence>MEPRKSHENAEGIAVEVEDPLPGAEKGINYDPALASAADTQQLANIGYKQELKRHYSSIQVFAIAFSIMGLLPSISATLWFSVPAGPAGMVWGWFSASALIFVVALAIAELGSSLPTSGGLYWWTHYFASDRFKNPLSFLVGYSNTLGLIGGICSIDYGFASFIVSLGTISSDGEWSPNRGYLYAIFVATVLCHGLLATFCARIMHHLQTWFVIANMALIIATVIALPVSMRIRGVPINSAGTVFGHIANDGITWPTGWTFMLSWLCPIWTIGAFDSCVHMSEEAKSPKKAVPAGTVASVGCCWVIGFFLNAIIAACAGSDFEAILESPFDQPMAQIYYNALGKNGALGFMSAISILQFFMGLSIVIAASRQTWAFSRDGALPFSSFLRKISKSFGYQPLRTVWACCLTAIILGLLSLINTAAANALFSLAAAGNNVAWGIPILCRVLWGQSKFRPGPFYLGKRLSVAVSILALLYLTFATILCMFPTQGPNPDPTVMNYSPVVNGTVWGGALLYYFVYAHTWFKGPIHNTHSVEEEEGI</sequence>
<feature type="transmembrane region" description="Helical" evidence="6">
    <location>
        <begin position="182"/>
        <end position="204"/>
    </location>
</feature>
<evidence type="ECO:0000313" key="7">
    <source>
        <dbReference type="EMBL" id="PTB38096.1"/>
    </source>
</evidence>
<protein>
    <recommendedName>
        <fullName evidence="9">Amino acid permease/ SLC12A domain-containing protein</fullName>
    </recommendedName>
</protein>
<dbReference type="InterPro" id="IPR004840">
    <property type="entry name" value="Amino_acid_permease_CS"/>
</dbReference>
<dbReference type="PIRSF" id="PIRSF006060">
    <property type="entry name" value="AA_transporter"/>
    <property type="match status" value="1"/>
</dbReference>